<keyword evidence="3" id="KW-1185">Reference proteome</keyword>
<feature type="domain" description="4Fe-4S Wbl-type" evidence="1">
    <location>
        <begin position="22"/>
        <end position="80"/>
    </location>
</feature>
<proteinExistence type="predicted"/>
<evidence type="ECO:0000313" key="2">
    <source>
        <dbReference type="EMBL" id="MFC6707538.1"/>
    </source>
</evidence>
<dbReference type="EMBL" id="JBHSWH010000001">
    <property type="protein sequence ID" value="MFC6707538.1"/>
    <property type="molecule type" value="Genomic_DNA"/>
</dbReference>
<reference evidence="3" key="1">
    <citation type="journal article" date="2019" name="Int. J. Syst. Evol. Microbiol.">
        <title>The Global Catalogue of Microorganisms (GCM) 10K type strain sequencing project: providing services to taxonomists for standard genome sequencing and annotation.</title>
        <authorList>
            <consortium name="The Broad Institute Genomics Platform"/>
            <consortium name="The Broad Institute Genome Sequencing Center for Infectious Disease"/>
            <person name="Wu L."/>
            <person name="Ma J."/>
        </authorList>
    </citation>
    <scope>NUCLEOTIDE SEQUENCE [LARGE SCALE GENOMIC DNA]</scope>
    <source>
        <strain evidence="3">CCUG 58127</strain>
    </source>
</reference>
<name>A0ABW2AL53_9MICO</name>
<organism evidence="2 3">
    <name type="scientific">Flexivirga alba</name>
    <dbReference type="NCBI Taxonomy" id="702742"/>
    <lineage>
        <taxon>Bacteria</taxon>
        <taxon>Bacillati</taxon>
        <taxon>Actinomycetota</taxon>
        <taxon>Actinomycetes</taxon>
        <taxon>Micrococcales</taxon>
        <taxon>Dermacoccaceae</taxon>
        <taxon>Flexivirga</taxon>
    </lineage>
</organism>
<sequence length="82" mass="8588">MTAAEQLTDALLVMAARGERPRCGDGETSAYWTSENRAELAQAASWCAGCPVLPECGAAADELKATAGVWAGVERFLSGGRR</sequence>
<evidence type="ECO:0000313" key="3">
    <source>
        <dbReference type="Proteomes" id="UP001596298"/>
    </source>
</evidence>
<dbReference type="Proteomes" id="UP001596298">
    <property type="component" value="Unassembled WGS sequence"/>
</dbReference>
<gene>
    <name evidence="2" type="ORF">ACFQDH_20405</name>
</gene>
<accession>A0ABW2AL53</accession>
<dbReference type="InterPro" id="IPR034768">
    <property type="entry name" value="4FE4S_WBL"/>
</dbReference>
<comment type="caution">
    <text evidence="2">The sequence shown here is derived from an EMBL/GenBank/DDBJ whole genome shotgun (WGS) entry which is preliminary data.</text>
</comment>
<evidence type="ECO:0000259" key="1">
    <source>
        <dbReference type="PROSITE" id="PS51674"/>
    </source>
</evidence>
<dbReference type="RefSeq" id="WP_382404207.1">
    <property type="nucleotide sequence ID" value="NZ_JBHSWH010000001.1"/>
</dbReference>
<dbReference type="PROSITE" id="PS51674">
    <property type="entry name" value="4FE4S_WBL"/>
    <property type="match status" value="1"/>
</dbReference>
<dbReference type="Pfam" id="PF02467">
    <property type="entry name" value="Whib"/>
    <property type="match status" value="1"/>
</dbReference>
<protein>
    <submittedName>
        <fullName evidence="2">WhiB family transcriptional regulator</fullName>
    </submittedName>
</protein>